<sequence>MDPVGRHGQNGPFTRSNDTQSTITTSFMPKNYMDFHKTIATESVGFHGLNSPFTRSKEPQSSPRHFMVTQNSDVIYAKNLRPPLRI</sequence>
<name>A0A9J5WTU5_SOLCO</name>
<organism evidence="2 3">
    <name type="scientific">Solanum commersonii</name>
    <name type="common">Commerson's wild potato</name>
    <name type="synonym">Commerson's nightshade</name>
    <dbReference type="NCBI Taxonomy" id="4109"/>
    <lineage>
        <taxon>Eukaryota</taxon>
        <taxon>Viridiplantae</taxon>
        <taxon>Streptophyta</taxon>
        <taxon>Embryophyta</taxon>
        <taxon>Tracheophyta</taxon>
        <taxon>Spermatophyta</taxon>
        <taxon>Magnoliopsida</taxon>
        <taxon>eudicotyledons</taxon>
        <taxon>Gunneridae</taxon>
        <taxon>Pentapetalae</taxon>
        <taxon>asterids</taxon>
        <taxon>lamiids</taxon>
        <taxon>Solanales</taxon>
        <taxon>Solanaceae</taxon>
        <taxon>Solanoideae</taxon>
        <taxon>Solaneae</taxon>
        <taxon>Solanum</taxon>
    </lineage>
</organism>
<keyword evidence="3" id="KW-1185">Reference proteome</keyword>
<feature type="region of interest" description="Disordered" evidence="1">
    <location>
        <begin position="1"/>
        <end position="22"/>
    </location>
</feature>
<reference evidence="2 3" key="1">
    <citation type="submission" date="2020-09" db="EMBL/GenBank/DDBJ databases">
        <title>De no assembly of potato wild relative species, Solanum commersonii.</title>
        <authorList>
            <person name="Cho K."/>
        </authorList>
    </citation>
    <scope>NUCLEOTIDE SEQUENCE [LARGE SCALE GENOMIC DNA]</scope>
    <source>
        <strain evidence="2">LZ3.2</strain>
        <tissue evidence="2">Leaf</tissue>
    </source>
</reference>
<gene>
    <name evidence="2" type="ORF">H5410_049320</name>
</gene>
<protein>
    <submittedName>
        <fullName evidence="2">Uncharacterized protein</fullName>
    </submittedName>
</protein>
<evidence type="ECO:0000256" key="1">
    <source>
        <dbReference type="SAM" id="MobiDB-lite"/>
    </source>
</evidence>
<feature type="compositionally biased region" description="Polar residues" evidence="1">
    <location>
        <begin position="11"/>
        <end position="22"/>
    </location>
</feature>
<comment type="caution">
    <text evidence="2">The sequence shown here is derived from an EMBL/GenBank/DDBJ whole genome shotgun (WGS) entry which is preliminary data.</text>
</comment>
<accession>A0A9J5WTU5</accession>
<dbReference type="Proteomes" id="UP000824120">
    <property type="component" value="Chromosome 10"/>
</dbReference>
<evidence type="ECO:0000313" key="2">
    <source>
        <dbReference type="EMBL" id="KAG5578693.1"/>
    </source>
</evidence>
<proteinExistence type="predicted"/>
<evidence type="ECO:0000313" key="3">
    <source>
        <dbReference type="Proteomes" id="UP000824120"/>
    </source>
</evidence>
<dbReference type="AlphaFoldDB" id="A0A9J5WTU5"/>
<dbReference type="EMBL" id="JACXVP010000010">
    <property type="protein sequence ID" value="KAG5578693.1"/>
    <property type="molecule type" value="Genomic_DNA"/>
</dbReference>